<dbReference type="PIRSF" id="PIRSF036628">
    <property type="entry name" value="IolB"/>
    <property type="match status" value="1"/>
</dbReference>
<evidence type="ECO:0000313" key="3">
    <source>
        <dbReference type="Proteomes" id="UP000295518"/>
    </source>
</evidence>
<comment type="caution">
    <text evidence="2">The sequence shown here is derived from an EMBL/GenBank/DDBJ whole genome shotgun (WGS) entry which is preliminary data.</text>
</comment>
<dbReference type="InterPro" id="IPR024203">
    <property type="entry name" value="Deoxy-glucuronate_isom_IolB"/>
</dbReference>
<protein>
    <submittedName>
        <fullName evidence="2">5-deoxyglucuronate isomerase</fullName>
    </submittedName>
</protein>
<dbReference type="PANTHER" id="PTHR39193">
    <property type="entry name" value="5-DEOXY-GLUCURONATE ISOMERASE"/>
    <property type="match status" value="1"/>
</dbReference>
<dbReference type="GO" id="GO:0019310">
    <property type="term" value="P:inositol catabolic process"/>
    <property type="evidence" value="ECO:0007669"/>
    <property type="project" value="InterPro"/>
</dbReference>
<dbReference type="InterPro" id="IPR011051">
    <property type="entry name" value="RmlC_Cupin_sf"/>
</dbReference>
<reference evidence="2 3" key="1">
    <citation type="submission" date="2019-03" db="EMBL/GenBank/DDBJ databases">
        <title>Genomic Encyclopedia of Archaeal and Bacterial Type Strains, Phase II (KMG-II): from individual species to whole genera.</title>
        <authorList>
            <person name="Goeker M."/>
        </authorList>
    </citation>
    <scope>NUCLEOTIDE SEQUENCE [LARGE SCALE GENOMIC DNA]</scope>
    <source>
        <strain evidence="2 3">ATCC 700618</strain>
    </source>
</reference>
<dbReference type="RefSeq" id="WP_094254980.1">
    <property type="nucleotide sequence ID" value="NZ_NNCE01000009.1"/>
</dbReference>
<dbReference type="GO" id="GO:0008880">
    <property type="term" value="F:glucuronate isomerase activity"/>
    <property type="evidence" value="ECO:0007669"/>
    <property type="project" value="InterPro"/>
</dbReference>
<name>A0A4R6IBW3_9MOLU</name>
<keyword evidence="1 2" id="KW-0413">Isomerase</keyword>
<dbReference type="Pfam" id="PF04962">
    <property type="entry name" value="KduI"/>
    <property type="match status" value="1"/>
</dbReference>
<dbReference type="PANTHER" id="PTHR39193:SF1">
    <property type="entry name" value="5-DEOXY-GLUCURONATE ISOMERASE"/>
    <property type="match status" value="1"/>
</dbReference>
<evidence type="ECO:0000256" key="1">
    <source>
        <dbReference type="ARBA" id="ARBA00023235"/>
    </source>
</evidence>
<accession>A0A4R6IBW3</accession>
<dbReference type="InterPro" id="IPR021120">
    <property type="entry name" value="KduI/IolB_isomerase"/>
</dbReference>
<evidence type="ECO:0000313" key="2">
    <source>
        <dbReference type="EMBL" id="TDO18958.1"/>
    </source>
</evidence>
<dbReference type="InterPro" id="IPR014710">
    <property type="entry name" value="RmlC-like_jellyroll"/>
</dbReference>
<dbReference type="SUPFAM" id="SSF51182">
    <property type="entry name" value="RmlC-like cupins"/>
    <property type="match status" value="1"/>
</dbReference>
<dbReference type="AlphaFoldDB" id="A0A4R6IBW3"/>
<organism evidence="2 3">
    <name type="scientific">Mycoplasma testudineum</name>
    <dbReference type="NCBI Taxonomy" id="244584"/>
    <lineage>
        <taxon>Bacteria</taxon>
        <taxon>Bacillati</taxon>
        <taxon>Mycoplasmatota</taxon>
        <taxon>Mollicutes</taxon>
        <taxon>Mycoplasmataceae</taxon>
        <taxon>Mycoplasma</taxon>
    </lineage>
</organism>
<proteinExistence type="predicted"/>
<dbReference type="Gene3D" id="2.60.120.10">
    <property type="entry name" value="Jelly Rolls"/>
    <property type="match status" value="2"/>
</dbReference>
<sequence>MHLRNSNLKPGLNMLVNRTKRAKHMLLDVDIYLASENETIEFSTEKLEEKVFLLLTGEAVVSYSGKDYVAKRKSVFEEKPTVFHIGQIENIKIKNLKKSEWLIITSDTEKQKGFSIHEPTSIKEDIFGQTDWQGVARRKVRTVFDYSTKPTSNIVVGEVITKQGHWSSYLPHRHNQPEMYFFKFEKPDSAFGISVAGENAYIVRENDVNAVPSNLDHPVSAAPGYPLYYCWIIKNLKNDPWNSRNEAEEHLWLKDKNAKYHDF</sequence>
<dbReference type="Proteomes" id="UP000295518">
    <property type="component" value="Unassembled WGS sequence"/>
</dbReference>
<dbReference type="OrthoDB" id="9799936at2"/>
<dbReference type="EMBL" id="SNWN01000017">
    <property type="protein sequence ID" value="TDO18958.1"/>
    <property type="molecule type" value="Genomic_DNA"/>
</dbReference>
<gene>
    <name evidence="2" type="ORF">EI74_0838</name>
</gene>
<keyword evidence="3" id="KW-1185">Reference proteome</keyword>